<dbReference type="EMBL" id="LSRX01000041">
    <property type="protein sequence ID" value="OLQ12567.1"/>
    <property type="molecule type" value="Genomic_DNA"/>
</dbReference>
<dbReference type="AlphaFoldDB" id="A0A1Q9EYN3"/>
<sequence>MRPREFTRLTLPRPVAQWRSQKLEPRPPRPPSAEKPIAGGLLPLVEPPDHNRRGVSVQSTVANINGHGPFLEKFRTYRLKRAGVAFVLNGLE</sequence>
<protein>
    <submittedName>
        <fullName evidence="2">Uncharacterized protein</fullName>
    </submittedName>
</protein>
<keyword evidence="3" id="KW-1185">Reference proteome</keyword>
<evidence type="ECO:0000256" key="1">
    <source>
        <dbReference type="SAM" id="MobiDB-lite"/>
    </source>
</evidence>
<comment type="caution">
    <text evidence="2">The sequence shown here is derived from an EMBL/GenBank/DDBJ whole genome shotgun (WGS) entry which is preliminary data.</text>
</comment>
<evidence type="ECO:0000313" key="3">
    <source>
        <dbReference type="Proteomes" id="UP000186817"/>
    </source>
</evidence>
<proteinExistence type="predicted"/>
<organism evidence="2 3">
    <name type="scientific">Symbiodinium microadriaticum</name>
    <name type="common">Dinoflagellate</name>
    <name type="synonym">Zooxanthella microadriatica</name>
    <dbReference type="NCBI Taxonomy" id="2951"/>
    <lineage>
        <taxon>Eukaryota</taxon>
        <taxon>Sar</taxon>
        <taxon>Alveolata</taxon>
        <taxon>Dinophyceae</taxon>
        <taxon>Suessiales</taxon>
        <taxon>Symbiodiniaceae</taxon>
        <taxon>Symbiodinium</taxon>
    </lineage>
</organism>
<dbReference type="Proteomes" id="UP000186817">
    <property type="component" value="Unassembled WGS sequence"/>
</dbReference>
<gene>
    <name evidence="2" type="ORF">AK812_SmicGene3511</name>
</gene>
<feature type="region of interest" description="Disordered" evidence="1">
    <location>
        <begin position="16"/>
        <end position="53"/>
    </location>
</feature>
<accession>A0A1Q9EYN3</accession>
<name>A0A1Q9EYN3_SYMMI</name>
<evidence type="ECO:0000313" key="2">
    <source>
        <dbReference type="EMBL" id="OLQ12567.1"/>
    </source>
</evidence>
<reference evidence="2 3" key="1">
    <citation type="submission" date="2016-02" db="EMBL/GenBank/DDBJ databases">
        <title>Genome analysis of coral dinoflagellate symbionts highlights evolutionary adaptations to a symbiotic lifestyle.</title>
        <authorList>
            <person name="Aranda M."/>
            <person name="Li Y."/>
            <person name="Liew Y.J."/>
            <person name="Baumgarten S."/>
            <person name="Simakov O."/>
            <person name="Wilson M."/>
            <person name="Piel J."/>
            <person name="Ashoor H."/>
            <person name="Bougouffa S."/>
            <person name="Bajic V.B."/>
            <person name="Ryu T."/>
            <person name="Ravasi T."/>
            <person name="Bayer T."/>
            <person name="Micklem G."/>
            <person name="Kim H."/>
            <person name="Bhak J."/>
            <person name="Lajeunesse T.C."/>
            <person name="Voolstra C.R."/>
        </authorList>
    </citation>
    <scope>NUCLEOTIDE SEQUENCE [LARGE SCALE GENOMIC DNA]</scope>
    <source>
        <strain evidence="2 3">CCMP2467</strain>
    </source>
</reference>